<dbReference type="BioCyc" id="JESP1508404:G14D9-10088-MONOMER"/>
<dbReference type="PROSITE" id="PS50883">
    <property type="entry name" value="EAL"/>
    <property type="match status" value="1"/>
</dbReference>
<dbReference type="SUPFAM" id="SSF141868">
    <property type="entry name" value="EAL domain-like"/>
    <property type="match status" value="1"/>
</dbReference>
<gene>
    <name evidence="2" type="ORF">JMA_08560</name>
</gene>
<organism evidence="2 3">
    <name type="scientific">Jeotgalibacillus malaysiensis</name>
    <dbReference type="NCBI Taxonomy" id="1508404"/>
    <lineage>
        <taxon>Bacteria</taxon>
        <taxon>Bacillati</taxon>
        <taxon>Bacillota</taxon>
        <taxon>Bacilli</taxon>
        <taxon>Bacillales</taxon>
        <taxon>Caryophanaceae</taxon>
        <taxon>Jeotgalibacillus</taxon>
    </lineage>
</organism>
<name>A0A0B5ANR1_9BACL</name>
<feature type="domain" description="EAL" evidence="1">
    <location>
        <begin position="1"/>
        <end position="41"/>
    </location>
</feature>
<dbReference type="InterPro" id="IPR035919">
    <property type="entry name" value="EAL_sf"/>
</dbReference>
<proteinExistence type="predicted"/>
<dbReference type="AlphaFoldDB" id="A0A0B5ANR1"/>
<sequence>MSSFRQIVDILKQKGYGIAIKDFGIEETSLKSVIDLEPGYV</sequence>
<evidence type="ECO:0000313" key="3">
    <source>
        <dbReference type="Proteomes" id="UP000031449"/>
    </source>
</evidence>
<dbReference type="KEGG" id="jeo:JMA_08560"/>
<evidence type="ECO:0000313" key="2">
    <source>
        <dbReference type="EMBL" id="AJD90173.1"/>
    </source>
</evidence>
<dbReference type="Proteomes" id="UP000031449">
    <property type="component" value="Chromosome"/>
</dbReference>
<dbReference type="EMBL" id="CP009416">
    <property type="protein sequence ID" value="AJD90173.1"/>
    <property type="molecule type" value="Genomic_DNA"/>
</dbReference>
<protein>
    <recommendedName>
        <fullName evidence="1">EAL domain-containing protein</fullName>
    </recommendedName>
</protein>
<dbReference type="InterPro" id="IPR001633">
    <property type="entry name" value="EAL_dom"/>
</dbReference>
<keyword evidence="3" id="KW-1185">Reference proteome</keyword>
<evidence type="ECO:0000259" key="1">
    <source>
        <dbReference type="PROSITE" id="PS50883"/>
    </source>
</evidence>
<accession>A0A0B5ANR1</accession>
<dbReference type="STRING" id="1508404.JMA_08560"/>
<dbReference type="HOGENOM" id="CLU_3271333_0_0_9"/>
<reference evidence="2 3" key="1">
    <citation type="submission" date="2014-08" db="EMBL/GenBank/DDBJ databases">
        <title>Complete genome of a marine bacteria Jeotgalibacillus malaysiensis.</title>
        <authorList>
            <person name="Yaakop A.S."/>
            <person name="Chan K.-G."/>
            <person name="Goh K.M."/>
        </authorList>
    </citation>
    <scope>NUCLEOTIDE SEQUENCE [LARGE SCALE GENOMIC DNA]</scope>
    <source>
        <strain evidence="2 3">D5</strain>
    </source>
</reference>